<evidence type="ECO:0000313" key="12">
    <source>
        <dbReference type="Proteomes" id="UP001179363"/>
    </source>
</evidence>
<evidence type="ECO:0000259" key="10">
    <source>
        <dbReference type="Pfam" id="PF00697"/>
    </source>
</evidence>
<dbReference type="Pfam" id="PF00697">
    <property type="entry name" value="PRAI"/>
    <property type="match status" value="1"/>
</dbReference>
<keyword evidence="12" id="KW-1185">Reference proteome</keyword>
<evidence type="ECO:0000256" key="8">
    <source>
        <dbReference type="ARBA" id="ARBA00023235"/>
    </source>
</evidence>
<keyword evidence="7 9" id="KW-0057">Aromatic amino acid biosynthesis</keyword>
<dbReference type="InterPro" id="IPR011060">
    <property type="entry name" value="RibuloseP-bd_barrel"/>
</dbReference>
<evidence type="ECO:0000256" key="2">
    <source>
        <dbReference type="ARBA" id="ARBA00004664"/>
    </source>
</evidence>
<comment type="catalytic activity">
    <reaction evidence="1 9">
        <text>N-(5-phospho-beta-D-ribosyl)anthranilate = 1-(2-carboxyphenylamino)-1-deoxy-D-ribulose 5-phosphate</text>
        <dbReference type="Rhea" id="RHEA:21540"/>
        <dbReference type="ChEBI" id="CHEBI:18277"/>
        <dbReference type="ChEBI" id="CHEBI:58613"/>
        <dbReference type="EC" id="5.3.1.24"/>
    </reaction>
</comment>
<evidence type="ECO:0000256" key="6">
    <source>
        <dbReference type="ARBA" id="ARBA00022822"/>
    </source>
</evidence>
<comment type="caution">
    <text evidence="11">The sequence shown here is derived from an EMBL/GenBank/DDBJ whole genome shotgun (WGS) entry which is preliminary data.</text>
</comment>
<dbReference type="Gene3D" id="3.20.20.70">
    <property type="entry name" value="Aldolase class I"/>
    <property type="match status" value="1"/>
</dbReference>
<keyword evidence="6 9" id="KW-0822">Tryptophan biosynthesis</keyword>
<evidence type="ECO:0000256" key="5">
    <source>
        <dbReference type="ARBA" id="ARBA00022605"/>
    </source>
</evidence>
<dbReference type="InterPro" id="IPR001240">
    <property type="entry name" value="PRAI_dom"/>
</dbReference>
<name>A0ABS9EHZ1_9FLAO</name>
<gene>
    <name evidence="9" type="primary">trpF</name>
    <name evidence="11" type="ORF">L1I30_12350</name>
</gene>
<evidence type="ECO:0000313" key="11">
    <source>
        <dbReference type="EMBL" id="MCF4102461.1"/>
    </source>
</evidence>
<dbReference type="InterPro" id="IPR044643">
    <property type="entry name" value="TrpF_fam"/>
</dbReference>
<evidence type="ECO:0000256" key="7">
    <source>
        <dbReference type="ARBA" id="ARBA00023141"/>
    </source>
</evidence>
<dbReference type="SUPFAM" id="SSF51366">
    <property type="entry name" value="Ribulose-phoshate binding barrel"/>
    <property type="match status" value="1"/>
</dbReference>
<comment type="pathway">
    <text evidence="2 9">Amino-acid biosynthesis; L-tryptophan biosynthesis; L-tryptophan from chorismate: step 3/5.</text>
</comment>
<dbReference type="PANTHER" id="PTHR42894:SF1">
    <property type="entry name" value="N-(5'-PHOSPHORIBOSYL)ANTHRANILATE ISOMERASE"/>
    <property type="match status" value="1"/>
</dbReference>
<reference evidence="11" key="1">
    <citation type="submission" date="2022-01" db="EMBL/GenBank/DDBJ databases">
        <title>Gillisia lutea sp. nov., isolated from marine plastic residues from the Malvarosa beach (Valencia, Spain).</title>
        <authorList>
            <person name="Vidal-Verdu A."/>
            <person name="Molina-Menor E."/>
            <person name="Satari L."/>
            <person name="Pascual J."/>
            <person name="Pereto J."/>
            <person name="Porcar M."/>
        </authorList>
    </citation>
    <scope>NUCLEOTIDE SEQUENCE</scope>
    <source>
        <strain evidence="11">M10.2A</strain>
    </source>
</reference>
<dbReference type="RefSeq" id="WP_236134602.1">
    <property type="nucleotide sequence ID" value="NZ_JAKGTH010000010.1"/>
</dbReference>
<keyword evidence="5 9" id="KW-0028">Amino-acid biosynthesis</keyword>
<keyword evidence="8 9" id="KW-0413">Isomerase</keyword>
<dbReference type="Proteomes" id="UP001179363">
    <property type="component" value="Unassembled WGS sequence"/>
</dbReference>
<accession>A0ABS9EHZ1</accession>
<dbReference type="CDD" id="cd00405">
    <property type="entry name" value="PRAI"/>
    <property type="match status" value="1"/>
</dbReference>
<protein>
    <recommendedName>
        <fullName evidence="4 9">N-(5'-phosphoribosyl)anthranilate isomerase</fullName>
        <shortName evidence="9">PRAI</shortName>
        <ecNumber evidence="3 9">5.3.1.24</ecNumber>
    </recommendedName>
</protein>
<evidence type="ECO:0000256" key="3">
    <source>
        <dbReference type="ARBA" id="ARBA00012572"/>
    </source>
</evidence>
<dbReference type="HAMAP" id="MF_00135">
    <property type="entry name" value="PRAI"/>
    <property type="match status" value="1"/>
</dbReference>
<evidence type="ECO:0000256" key="9">
    <source>
        <dbReference type="HAMAP-Rule" id="MF_00135"/>
    </source>
</evidence>
<organism evidence="11 12">
    <name type="scientific">Gillisia lutea</name>
    <dbReference type="NCBI Taxonomy" id="2909668"/>
    <lineage>
        <taxon>Bacteria</taxon>
        <taxon>Pseudomonadati</taxon>
        <taxon>Bacteroidota</taxon>
        <taxon>Flavobacteriia</taxon>
        <taxon>Flavobacteriales</taxon>
        <taxon>Flavobacteriaceae</taxon>
        <taxon>Gillisia</taxon>
    </lineage>
</organism>
<dbReference type="PANTHER" id="PTHR42894">
    <property type="entry name" value="N-(5'-PHOSPHORIBOSYL)ANTHRANILATE ISOMERASE"/>
    <property type="match status" value="1"/>
</dbReference>
<dbReference type="EC" id="5.3.1.24" evidence="3 9"/>
<evidence type="ECO:0000256" key="4">
    <source>
        <dbReference type="ARBA" id="ARBA00022272"/>
    </source>
</evidence>
<comment type="similarity">
    <text evidence="9">Belongs to the TrpF family.</text>
</comment>
<dbReference type="EMBL" id="JAKGTH010000010">
    <property type="protein sequence ID" value="MCF4102461.1"/>
    <property type="molecule type" value="Genomic_DNA"/>
</dbReference>
<sequence>MEQLKLKICGMGTAENILAVAALQPDYLGFIFFEASPRNFDGVIPKIDPSIKKTGVFVNASLEFILKKVDQYQLNAIQLHGEESAAFCEKLKAAWPDKPIELIKVFSIKDHFNFEELEAFEGKVDYFLFDTKGKNKGGNGFTFNWEVLKDYPSKTPFFLSGGIGLEETNKLKEFSKHLNDNGKLELLHALDVNSKFELRPGLKNIEELKQFQTKLNFQL</sequence>
<dbReference type="GO" id="GO:0016853">
    <property type="term" value="F:isomerase activity"/>
    <property type="evidence" value="ECO:0007669"/>
    <property type="project" value="UniProtKB-KW"/>
</dbReference>
<evidence type="ECO:0000256" key="1">
    <source>
        <dbReference type="ARBA" id="ARBA00001164"/>
    </source>
</evidence>
<dbReference type="InterPro" id="IPR013785">
    <property type="entry name" value="Aldolase_TIM"/>
</dbReference>
<feature type="domain" description="N-(5'phosphoribosyl) anthranilate isomerase (PRAI)" evidence="10">
    <location>
        <begin position="7"/>
        <end position="211"/>
    </location>
</feature>
<proteinExistence type="inferred from homology"/>